<accession>A0ABZ1CPG8</accession>
<evidence type="ECO:0000256" key="2">
    <source>
        <dbReference type="ARBA" id="ARBA00023242"/>
    </source>
</evidence>
<evidence type="ECO:0000313" key="6">
    <source>
        <dbReference type="EMBL" id="WRT63269.1"/>
    </source>
</evidence>
<proteinExistence type="predicted"/>
<feature type="compositionally biased region" description="Low complexity" evidence="4">
    <location>
        <begin position="20"/>
        <end position="45"/>
    </location>
</feature>
<evidence type="ECO:0000313" key="7">
    <source>
        <dbReference type="Proteomes" id="UP001329825"/>
    </source>
</evidence>
<dbReference type="SMART" id="SM00353">
    <property type="entry name" value="HLH"/>
    <property type="match status" value="1"/>
</dbReference>
<feature type="compositionally biased region" description="Polar residues" evidence="4">
    <location>
        <begin position="409"/>
        <end position="420"/>
    </location>
</feature>
<keyword evidence="1" id="KW-0238">DNA-binding</keyword>
<dbReference type="EMBL" id="CP141881">
    <property type="protein sequence ID" value="WRT63269.1"/>
    <property type="molecule type" value="Genomic_DNA"/>
</dbReference>
<keyword evidence="7" id="KW-1185">Reference proteome</keyword>
<feature type="compositionally biased region" description="Polar residues" evidence="4">
    <location>
        <begin position="203"/>
        <end position="234"/>
    </location>
</feature>
<evidence type="ECO:0000259" key="5">
    <source>
        <dbReference type="PROSITE" id="PS50888"/>
    </source>
</evidence>
<dbReference type="Gene3D" id="4.10.280.10">
    <property type="entry name" value="Helix-loop-helix DNA-binding domain"/>
    <property type="match status" value="1"/>
</dbReference>
<evidence type="ECO:0000256" key="1">
    <source>
        <dbReference type="ARBA" id="ARBA00023125"/>
    </source>
</evidence>
<dbReference type="Proteomes" id="UP001329825">
    <property type="component" value="Chromosome 1"/>
</dbReference>
<gene>
    <name evidence="6" type="ORF">IL334_000172</name>
</gene>
<feature type="region of interest" description="Disordered" evidence="4">
    <location>
        <begin position="1"/>
        <end position="106"/>
    </location>
</feature>
<feature type="compositionally biased region" description="Polar residues" evidence="4">
    <location>
        <begin position="479"/>
        <end position="488"/>
    </location>
</feature>
<protein>
    <recommendedName>
        <fullName evidence="5">BHLH domain-containing protein</fullName>
    </recommendedName>
</protein>
<organism evidence="6 7">
    <name type="scientific">Kwoniella shivajii</name>
    <dbReference type="NCBI Taxonomy" id="564305"/>
    <lineage>
        <taxon>Eukaryota</taxon>
        <taxon>Fungi</taxon>
        <taxon>Dikarya</taxon>
        <taxon>Basidiomycota</taxon>
        <taxon>Agaricomycotina</taxon>
        <taxon>Tremellomycetes</taxon>
        <taxon>Tremellales</taxon>
        <taxon>Cryptococcaceae</taxon>
        <taxon>Kwoniella</taxon>
    </lineage>
</organism>
<sequence length="488" mass="53609">MTKDEKPVINSDGVARHRSSSNASISTISSNAERSSLPSLSRTPSVNSHISRNDLTIDVELSRKRKERDGEELHSPGTPHSYASSTSFLMTPQFGPTELSPQHKRRSSIIEHLALKEEDKDFKLTSLGLSSKDSEDDDNPLLSWYKNSYDYPIPVQEPITVFPVQYQIYQQPNANANQNVNTNTNGTNQQQQHQTGIETPALGQQTNSIPLDPTLSSIRSSATQTNNGGQSTIDSHLAPELRAPELRFTDADTLASATASPAKQETGGPSDASTQAAIAATLSAEDAAALLAPPSDGDGSMRKDQPFSRSPELRVSHKLAERKRRKEMKELFDELRDELPSDRGMKASKWEILSKAIDHIRQLKTNQDQMLREIDHLRREVDIARGGTGAYTHAYPTYNIAGSYPPQTNYTNTVTTAGQPNQTSTQTQAQGQTQPNQQTQQAQPQAQQTQQPQQQTQQVQQVQAQPNVQQQVPTGQIPDATQATTGTV</sequence>
<name>A0ABZ1CPG8_9TREE</name>
<feature type="compositionally biased region" description="Polar residues" evidence="4">
    <location>
        <begin position="81"/>
        <end position="90"/>
    </location>
</feature>
<keyword evidence="3" id="KW-0175">Coiled coil</keyword>
<dbReference type="PROSITE" id="PS50888">
    <property type="entry name" value="BHLH"/>
    <property type="match status" value="1"/>
</dbReference>
<dbReference type="InterPro" id="IPR036638">
    <property type="entry name" value="HLH_DNA-bd_sf"/>
</dbReference>
<dbReference type="PANTHER" id="PTHR10328:SF15">
    <property type="entry name" value="BHLH TRANSCRIPTION FACTOR"/>
    <property type="match status" value="1"/>
</dbReference>
<feature type="region of interest" description="Disordered" evidence="4">
    <location>
        <begin position="290"/>
        <end position="317"/>
    </location>
</feature>
<dbReference type="Pfam" id="PF00010">
    <property type="entry name" value="HLH"/>
    <property type="match status" value="1"/>
</dbReference>
<feature type="region of interest" description="Disordered" evidence="4">
    <location>
        <begin position="409"/>
        <end position="488"/>
    </location>
</feature>
<feature type="compositionally biased region" description="Low complexity" evidence="4">
    <location>
        <begin position="421"/>
        <end position="474"/>
    </location>
</feature>
<feature type="coiled-coil region" evidence="3">
    <location>
        <begin position="318"/>
        <end position="380"/>
    </location>
</feature>
<feature type="compositionally biased region" description="Basic and acidic residues" evidence="4">
    <location>
        <begin position="299"/>
        <end position="317"/>
    </location>
</feature>
<dbReference type="GeneID" id="87952303"/>
<keyword evidence="2" id="KW-0539">Nucleus</keyword>
<dbReference type="PANTHER" id="PTHR10328">
    <property type="entry name" value="PROTEIN MAX MYC-ASSOCIATED FACTOR X"/>
    <property type="match status" value="1"/>
</dbReference>
<dbReference type="SUPFAM" id="SSF47459">
    <property type="entry name" value="HLH, helix-loop-helix DNA-binding domain"/>
    <property type="match status" value="1"/>
</dbReference>
<reference evidence="6 7" key="1">
    <citation type="submission" date="2024-01" db="EMBL/GenBank/DDBJ databases">
        <title>Comparative genomics of Cryptococcus and Kwoniella reveals pathogenesis evolution and contrasting modes of karyotype evolution via chromosome fusion or intercentromeric recombination.</title>
        <authorList>
            <person name="Coelho M.A."/>
            <person name="David-Palma M."/>
            <person name="Shea T."/>
            <person name="Bowers K."/>
            <person name="McGinley-Smith S."/>
            <person name="Mohammad A.W."/>
            <person name="Gnirke A."/>
            <person name="Yurkov A.M."/>
            <person name="Nowrousian M."/>
            <person name="Sun S."/>
            <person name="Cuomo C.A."/>
            <person name="Heitman J."/>
        </authorList>
    </citation>
    <scope>NUCLEOTIDE SEQUENCE [LARGE SCALE GENOMIC DNA]</scope>
    <source>
        <strain evidence="6">CBS 11374</strain>
    </source>
</reference>
<feature type="region of interest" description="Disordered" evidence="4">
    <location>
        <begin position="203"/>
        <end position="239"/>
    </location>
</feature>
<evidence type="ECO:0000256" key="3">
    <source>
        <dbReference type="SAM" id="Coils"/>
    </source>
</evidence>
<evidence type="ECO:0000256" key="4">
    <source>
        <dbReference type="SAM" id="MobiDB-lite"/>
    </source>
</evidence>
<feature type="domain" description="BHLH" evidence="5">
    <location>
        <begin position="312"/>
        <end position="363"/>
    </location>
</feature>
<dbReference type="InterPro" id="IPR011598">
    <property type="entry name" value="bHLH_dom"/>
</dbReference>
<dbReference type="RefSeq" id="XP_062788009.1">
    <property type="nucleotide sequence ID" value="XM_062931958.1"/>
</dbReference>